<accession>K0Q3A1</accession>
<dbReference type="STRING" id="1211777.BN77_4172"/>
<comment type="caution">
    <text evidence="2">The sequence shown here is derived from an EMBL/GenBank/DDBJ whole genome shotgun (WGS) entry which is preliminary data.</text>
</comment>
<gene>
    <name evidence="2" type="ORF">BN77_4172</name>
</gene>
<sequence length="485" mass="52794">MMIPFPNFEPDKSPFEGSSSANVVNAQPVANGWGPMAGLTIVSSALPGECRGGVYVRTAAGNYVVIAGTATRLYKLNTTDYTWTDISGPSAPYNVPLQDAWTFTRFGDKLVAHNISDAIQVYDIEAAGNFSDLGGSPPKAKYSWVAGDFLVLGYLEGTNGQKTVRWCGVNDITFWTIKERGADFQELPEGDEVMGGFAEQGGFTVVQRAAMQFFPFAPASGFTFTRTVLNPKQGTLAPRSIVSIGPGRFFYLSEDGFFGGVDRQPIGAERVDRWFLEQIDQTYLGDVQGSADPFEKIVWWKYRALNGNFYRIGYDWQLDRWCTTDIAVGEMMALATPGITWDGLDLLYPDIASVSEAFDSRVFSGGRPTFATFTTDNKLAYFSGPDLEATIDTAEIEISQDTRTFVSSARVITDAPISGFTLADGVMAYHGDSVTWSTANSANRAGLVPFRSDGRLHRFRLVIAEGTVWSIASAVNAHGVGSGEQ</sequence>
<reference evidence="2 3" key="1">
    <citation type="journal article" date="2013" name="Genome Announc.">
        <title>Draft Genome Sequence of Rhizobium mesoamericanum STM3625, a Nitrogen-Fixing Symbiont of Mimosa pudica Isolated in French Guiana (South America).</title>
        <authorList>
            <person name="Moulin L."/>
            <person name="Mornico D."/>
            <person name="Melkonian R."/>
            <person name="Klonowska A."/>
        </authorList>
    </citation>
    <scope>NUCLEOTIDE SEQUENCE [LARGE SCALE GENOMIC DNA]</scope>
    <source>
        <strain evidence="2 3">STM3625</strain>
    </source>
</reference>
<dbReference type="eggNOG" id="ENOG50308VJ">
    <property type="taxonomic scope" value="Bacteria"/>
</dbReference>
<evidence type="ECO:0000256" key="1">
    <source>
        <dbReference type="SAM" id="MobiDB-lite"/>
    </source>
</evidence>
<keyword evidence="3" id="KW-1185">Reference proteome</keyword>
<evidence type="ECO:0000313" key="2">
    <source>
        <dbReference type="EMBL" id="CCM77124.1"/>
    </source>
</evidence>
<name>K0Q3A1_9HYPH</name>
<evidence type="ECO:0000313" key="3">
    <source>
        <dbReference type="Proteomes" id="UP000009319"/>
    </source>
</evidence>
<dbReference type="AlphaFoldDB" id="K0Q3A1"/>
<proteinExistence type="predicted"/>
<dbReference type="Proteomes" id="UP000009319">
    <property type="component" value="Unassembled WGS sequence"/>
</dbReference>
<dbReference type="EMBL" id="CANI01000028">
    <property type="protein sequence ID" value="CCM77124.1"/>
    <property type="molecule type" value="Genomic_DNA"/>
</dbReference>
<dbReference type="RefSeq" id="WP_007535054.1">
    <property type="nucleotide sequence ID" value="NZ_HF536772.1"/>
</dbReference>
<organism evidence="2 3">
    <name type="scientific">Rhizobium mesoamericanum STM3625</name>
    <dbReference type="NCBI Taxonomy" id="1211777"/>
    <lineage>
        <taxon>Bacteria</taxon>
        <taxon>Pseudomonadati</taxon>
        <taxon>Pseudomonadota</taxon>
        <taxon>Alphaproteobacteria</taxon>
        <taxon>Hyphomicrobiales</taxon>
        <taxon>Rhizobiaceae</taxon>
        <taxon>Rhizobium/Agrobacterium group</taxon>
        <taxon>Rhizobium</taxon>
    </lineage>
</organism>
<feature type="region of interest" description="Disordered" evidence="1">
    <location>
        <begin position="1"/>
        <end position="20"/>
    </location>
</feature>
<protein>
    <submittedName>
        <fullName evidence="2">Uncharacterized protein</fullName>
    </submittedName>
</protein>
<dbReference type="HOGENOM" id="CLU_043375_0_0_5"/>